<evidence type="ECO:0000256" key="1">
    <source>
        <dbReference type="SAM" id="MobiDB-lite"/>
    </source>
</evidence>
<feature type="region of interest" description="Disordered" evidence="1">
    <location>
        <begin position="149"/>
        <end position="171"/>
    </location>
</feature>
<name>A0ABU7RNH0_9ACTN</name>
<evidence type="ECO:0000313" key="3">
    <source>
        <dbReference type="Proteomes" id="UP001332243"/>
    </source>
</evidence>
<comment type="caution">
    <text evidence="2">The sequence shown here is derived from an EMBL/GenBank/DDBJ whole genome shotgun (WGS) entry which is preliminary data.</text>
</comment>
<reference evidence="2 3" key="1">
    <citation type="submission" date="2024-01" db="EMBL/GenBank/DDBJ databases">
        <title>Genome insights into Plantactinospora sonchi sp. nov.</title>
        <authorList>
            <person name="Wang L."/>
        </authorList>
    </citation>
    <scope>NUCLEOTIDE SEQUENCE [LARGE SCALE GENOMIC DNA]</scope>
    <source>
        <strain evidence="2 3">NEAU-QY2</strain>
    </source>
</reference>
<keyword evidence="3" id="KW-1185">Reference proteome</keyword>
<evidence type="ECO:0000313" key="2">
    <source>
        <dbReference type="EMBL" id="MEE6257829.1"/>
    </source>
</evidence>
<proteinExistence type="predicted"/>
<dbReference type="Proteomes" id="UP001332243">
    <property type="component" value="Unassembled WGS sequence"/>
</dbReference>
<accession>A0ABU7RNH0</accession>
<protein>
    <submittedName>
        <fullName evidence="2">Uncharacterized protein</fullName>
    </submittedName>
</protein>
<dbReference type="RefSeq" id="WP_331212940.1">
    <property type="nucleotide sequence ID" value="NZ_JAZGQK010000003.1"/>
</dbReference>
<dbReference type="EMBL" id="JAZGQK010000003">
    <property type="protein sequence ID" value="MEE6257829.1"/>
    <property type="molecule type" value="Genomic_DNA"/>
</dbReference>
<gene>
    <name evidence="2" type="ORF">V1633_04890</name>
</gene>
<sequence>MTDEHLLAVITGLLETPFPNSDVSQGDRDSAPAHHLQVLRRTDDFWEDRAEERYEAAEREIEAARQPLVAALTARWGTPMAVDLTPSWRDSRTLPEPLDRLSQVSGEVLVWWPAGTERWVGLAVGQADNEFPIELIAAVGIGQFPVTVPGSPQRGTNASTADAPRRPLDAP</sequence>
<organism evidence="2 3">
    <name type="scientific">Plantactinospora sonchi</name>
    <dbReference type="NCBI Taxonomy" id="1544735"/>
    <lineage>
        <taxon>Bacteria</taxon>
        <taxon>Bacillati</taxon>
        <taxon>Actinomycetota</taxon>
        <taxon>Actinomycetes</taxon>
        <taxon>Micromonosporales</taxon>
        <taxon>Micromonosporaceae</taxon>
        <taxon>Plantactinospora</taxon>
    </lineage>
</organism>